<organism evidence="11 12">
    <name type="scientific">Secundilactobacillus malefermentans</name>
    <dbReference type="NCBI Taxonomy" id="176292"/>
    <lineage>
        <taxon>Bacteria</taxon>
        <taxon>Bacillati</taxon>
        <taxon>Bacillota</taxon>
        <taxon>Bacilli</taxon>
        <taxon>Lactobacillales</taxon>
        <taxon>Lactobacillaceae</taxon>
        <taxon>Secundilactobacillus</taxon>
    </lineage>
</organism>
<evidence type="ECO:0000256" key="3">
    <source>
        <dbReference type="ARBA" id="ARBA00023015"/>
    </source>
</evidence>
<dbReference type="NCBIfam" id="TIGR01462">
    <property type="entry name" value="greA"/>
    <property type="match status" value="1"/>
</dbReference>
<dbReference type="InterPro" id="IPR028624">
    <property type="entry name" value="Tscrpt_elong_fac_GreA/B"/>
</dbReference>
<gene>
    <name evidence="7" type="primary">greA</name>
    <name evidence="11" type="ORF">C5L31_000189</name>
</gene>
<sequence>MEPETTPITAAGYQKIEQEIERLKSTKPTAIKRLAEAAALGDRSENAEYSESKRALGQLKGRIQFLTKQLQYSEVVTPRDDSKIEIGKTVTIQFLDDNEAETFEIVGKPEADVDANKISLVSPIGSALLGANVGDTVTVTAPAFSYQVKITDVTLS</sequence>
<keyword evidence="3 7" id="KW-0805">Transcription regulation</keyword>
<evidence type="ECO:0000256" key="2">
    <source>
        <dbReference type="ARBA" id="ARBA00013729"/>
    </source>
</evidence>
<dbReference type="SUPFAM" id="SSF54534">
    <property type="entry name" value="FKBP-like"/>
    <property type="match status" value="1"/>
</dbReference>
<dbReference type="PIRSF" id="PIRSF006092">
    <property type="entry name" value="GreA_GreB"/>
    <property type="match status" value="1"/>
</dbReference>
<dbReference type="InterPro" id="IPR001437">
    <property type="entry name" value="Tscrpt_elong_fac_GreA/B_C"/>
</dbReference>
<reference evidence="11 12" key="1">
    <citation type="journal article" date="2019" name="Appl. Microbiol. Biotechnol.">
        <title>Uncovering carbohydrate metabolism through a genotype-phenotype association study of 56 lactic acid bacteria genomes.</title>
        <authorList>
            <person name="Buron-Moles G."/>
            <person name="Chailyan A."/>
            <person name="Dolejs I."/>
            <person name="Forster J."/>
            <person name="Miks M.H."/>
        </authorList>
    </citation>
    <scope>NUCLEOTIDE SEQUENCE [LARGE SCALE GENOMIC DNA]</scope>
    <source>
        <strain evidence="11 12">ATCC 49373</strain>
    </source>
</reference>
<keyword evidence="4 7" id="KW-0238">DNA-binding</keyword>
<comment type="function">
    <text evidence="7 8">Necessary for efficient RNA polymerase transcription elongation past template-encoded arresting sites. The arresting sites in DNA have the property of trapping a certain fraction of elongating RNA polymerases that pass through, resulting in locked ternary complexes. Cleavage of the nascent transcript by cleavage factors such as GreA or GreB allows the resumption of elongation from the new 3'terminus. GreA releases sequences of 2 to 3 nucleotides.</text>
</comment>
<dbReference type="PANTHER" id="PTHR30437">
    <property type="entry name" value="TRANSCRIPTION ELONGATION FACTOR GREA"/>
    <property type="match status" value="1"/>
</dbReference>
<dbReference type="GO" id="GO:0006354">
    <property type="term" value="P:DNA-templated transcription elongation"/>
    <property type="evidence" value="ECO:0007669"/>
    <property type="project" value="TreeGrafter"/>
</dbReference>
<evidence type="ECO:0000256" key="6">
    <source>
        <dbReference type="ARBA" id="ARBA00030776"/>
    </source>
</evidence>
<feature type="domain" description="Transcription elongation factor GreA/GreB C-terminal" evidence="9">
    <location>
        <begin position="81"/>
        <end position="154"/>
    </location>
</feature>
<protein>
    <recommendedName>
        <fullName evidence="2 7">Transcription elongation factor GreA</fullName>
    </recommendedName>
    <alternativeName>
        <fullName evidence="6 7">Transcript cleavage factor GreA</fullName>
    </alternativeName>
</protein>
<evidence type="ECO:0000256" key="4">
    <source>
        <dbReference type="ARBA" id="ARBA00023125"/>
    </source>
</evidence>
<dbReference type="HAMAP" id="MF_00105">
    <property type="entry name" value="GreA_GreB"/>
    <property type="match status" value="1"/>
</dbReference>
<dbReference type="InterPro" id="IPR018151">
    <property type="entry name" value="TF_GreA/GreB_CS"/>
</dbReference>
<feature type="domain" description="Transcription elongation factor GreA/GreB N-terminal" evidence="10">
    <location>
        <begin position="7"/>
        <end position="75"/>
    </location>
</feature>
<accession>A0A4R5NLZ2</accession>
<dbReference type="PANTHER" id="PTHR30437:SF6">
    <property type="entry name" value="TRANSCRIPTION ELONGATION FACTOR GREB"/>
    <property type="match status" value="1"/>
</dbReference>
<comment type="caution">
    <text evidence="11">The sequence shown here is derived from an EMBL/GenBank/DDBJ whole genome shotgun (WGS) entry which is preliminary data.</text>
</comment>
<dbReference type="InterPro" id="IPR006359">
    <property type="entry name" value="Tscrpt_elong_fac_GreA"/>
</dbReference>
<evidence type="ECO:0000259" key="10">
    <source>
        <dbReference type="Pfam" id="PF03449"/>
    </source>
</evidence>
<dbReference type="InterPro" id="IPR036805">
    <property type="entry name" value="Tscrpt_elong_fac_GreA/B_N_sf"/>
</dbReference>
<evidence type="ECO:0000256" key="5">
    <source>
        <dbReference type="ARBA" id="ARBA00023163"/>
    </source>
</evidence>
<dbReference type="InterPro" id="IPR022691">
    <property type="entry name" value="Tscrpt_elong_fac_GreA/B_N"/>
</dbReference>
<dbReference type="InterPro" id="IPR023459">
    <property type="entry name" value="Tscrpt_elong_fac_GreA/B_fam"/>
</dbReference>
<evidence type="ECO:0000256" key="8">
    <source>
        <dbReference type="RuleBase" id="RU000556"/>
    </source>
</evidence>
<dbReference type="Proteomes" id="UP000294854">
    <property type="component" value="Unassembled WGS sequence"/>
</dbReference>
<dbReference type="AlphaFoldDB" id="A0A4R5NLZ2"/>
<dbReference type="FunFam" id="3.10.50.30:FF:000001">
    <property type="entry name" value="Transcription elongation factor GreA"/>
    <property type="match status" value="1"/>
</dbReference>
<evidence type="ECO:0000256" key="7">
    <source>
        <dbReference type="HAMAP-Rule" id="MF_00105"/>
    </source>
</evidence>
<dbReference type="RefSeq" id="WP_010619321.1">
    <property type="nucleotide sequence ID" value="NZ_PUFO01000060.1"/>
</dbReference>
<dbReference type="Pfam" id="PF03449">
    <property type="entry name" value="GreA_GreB_N"/>
    <property type="match status" value="1"/>
</dbReference>
<dbReference type="Pfam" id="PF01272">
    <property type="entry name" value="GreA_GreB"/>
    <property type="match status" value="1"/>
</dbReference>
<dbReference type="Gene3D" id="1.10.287.180">
    <property type="entry name" value="Transcription elongation factor, GreA/GreB, N-terminal domain"/>
    <property type="match status" value="1"/>
</dbReference>
<dbReference type="EMBL" id="PUFO01000060">
    <property type="protein sequence ID" value="TDG76636.1"/>
    <property type="molecule type" value="Genomic_DNA"/>
</dbReference>
<dbReference type="SUPFAM" id="SSF46557">
    <property type="entry name" value="GreA transcript cleavage protein, N-terminal domain"/>
    <property type="match status" value="1"/>
</dbReference>
<dbReference type="Gene3D" id="3.10.50.30">
    <property type="entry name" value="Transcription elongation factor, GreA/GreB, C-terminal domain"/>
    <property type="match status" value="1"/>
</dbReference>
<keyword evidence="5 7" id="KW-0804">Transcription</keyword>
<name>A0A4R5NLZ2_9LACO</name>
<dbReference type="OrthoDB" id="9808774at2"/>
<proteinExistence type="inferred from homology"/>
<evidence type="ECO:0000313" key="12">
    <source>
        <dbReference type="Proteomes" id="UP000294854"/>
    </source>
</evidence>
<dbReference type="FunFam" id="1.10.287.180:FF:000001">
    <property type="entry name" value="Transcription elongation factor GreA"/>
    <property type="match status" value="1"/>
</dbReference>
<evidence type="ECO:0000259" key="9">
    <source>
        <dbReference type="Pfam" id="PF01272"/>
    </source>
</evidence>
<dbReference type="PROSITE" id="PS00830">
    <property type="entry name" value="GREAB_2"/>
    <property type="match status" value="1"/>
</dbReference>
<dbReference type="STRING" id="1122149.FD44_GL001044"/>
<dbReference type="NCBIfam" id="NF001263">
    <property type="entry name" value="PRK00226.1-4"/>
    <property type="match status" value="1"/>
</dbReference>
<keyword evidence="12" id="KW-1185">Reference proteome</keyword>
<dbReference type="GO" id="GO:0032784">
    <property type="term" value="P:regulation of DNA-templated transcription elongation"/>
    <property type="evidence" value="ECO:0007669"/>
    <property type="project" value="UniProtKB-UniRule"/>
</dbReference>
<dbReference type="GO" id="GO:0070063">
    <property type="term" value="F:RNA polymerase binding"/>
    <property type="evidence" value="ECO:0007669"/>
    <property type="project" value="InterPro"/>
</dbReference>
<dbReference type="InterPro" id="IPR036953">
    <property type="entry name" value="GreA/GreB_C_sf"/>
</dbReference>
<evidence type="ECO:0000313" key="11">
    <source>
        <dbReference type="EMBL" id="TDG76636.1"/>
    </source>
</evidence>
<comment type="similarity">
    <text evidence="1 7 8">Belongs to the GreA/GreB family.</text>
</comment>
<dbReference type="GO" id="GO:0003677">
    <property type="term" value="F:DNA binding"/>
    <property type="evidence" value="ECO:0007669"/>
    <property type="project" value="UniProtKB-UniRule"/>
</dbReference>
<evidence type="ECO:0000256" key="1">
    <source>
        <dbReference type="ARBA" id="ARBA00008213"/>
    </source>
</evidence>